<feature type="transmembrane region" description="Helical" evidence="1">
    <location>
        <begin position="14"/>
        <end position="37"/>
    </location>
</feature>
<name>H8L6G9_FRAAD</name>
<reference evidence="4" key="1">
    <citation type="submission" date="2012-02" db="EMBL/GenBank/DDBJ databases">
        <title>The complete genome of Frateuria aurantia DSM 6220.</title>
        <authorList>
            <consortium name="US DOE Joint Genome Institute (JGI-PGF)"/>
            <person name="Lucas S."/>
            <person name="Copeland A."/>
            <person name="Lapidus A."/>
            <person name="Glavina del Rio T."/>
            <person name="Dalin E."/>
            <person name="Tice H."/>
            <person name="Bruce D."/>
            <person name="Goodwin L."/>
            <person name="Pitluck S."/>
            <person name="Peters L."/>
            <person name="Ovchinnikova G."/>
            <person name="Teshima H."/>
            <person name="Kyrpides N."/>
            <person name="Mavromatis K."/>
            <person name="Ivanova N."/>
            <person name="Brettin T."/>
            <person name="Detter J.C."/>
            <person name="Han C."/>
            <person name="Larimer F."/>
            <person name="Land M."/>
            <person name="Hauser L."/>
            <person name="Markowitz V."/>
            <person name="Cheng J.-F."/>
            <person name="Hugenholtz P."/>
            <person name="Woyke T."/>
            <person name="Wu D."/>
            <person name="Brambilla E."/>
            <person name="Klenk H.-P."/>
            <person name="Eisen J.A."/>
        </authorList>
    </citation>
    <scope>NUCLEOTIDE SEQUENCE</scope>
    <source>
        <strain evidence="4">DSM 6220</strain>
    </source>
</reference>
<sequence>MSGDQTFAGYSRRALILTLVVVLVAAGLIGWGIVLALRPAPLQLQGMVDTRPINIATKLPSRIHQLLVHEGEPVKAGQVLALLDSPELMAKTEQAASALTGAEALRQRTDIGPRKEDIASLRAAWQAALASQALASRTAERARVLFAEGVIAAQRRDEAVAAEAVAHQHALLSQSQYQRGLAGGREEDRRVASAQVQIAQAGVQETRALHQEIRLVAPVDGEIDQSFGNPGEVVLSSIPIFTLLDMHDLWVVLNVPENVFHGLKLGTEVEGTIPALDDRRIRFRVSYIRPQADFAIWRATRQSSGYDMRSFEIHLTPVTPVAGLRPGMSALFDWPRS</sequence>
<evidence type="ECO:0000256" key="1">
    <source>
        <dbReference type="SAM" id="Phobius"/>
    </source>
</evidence>
<dbReference type="PANTHER" id="PTHR30438">
    <property type="entry name" value="36 KDA ANTIGEN-RELATED"/>
    <property type="match status" value="1"/>
</dbReference>
<keyword evidence="5" id="KW-1185">Reference proteome</keyword>
<dbReference type="InterPro" id="IPR058792">
    <property type="entry name" value="Beta-barrel_RND_2"/>
</dbReference>
<organism evidence="4 5">
    <name type="scientific">Frateuria aurantia (strain ATCC 33424 / DSM 6220 / KCTC 2777 / LMG 1558 / NBRC 3245 / NCIMB 13370)</name>
    <name type="common">Acetobacter aurantius</name>
    <dbReference type="NCBI Taxonomy" id="767434"/>
    <lineage>
        <taxon>Bacteria</taxon>
        <taxon>Pseudomonadati</taxon>
        <taxon>Pseudomonadota</taxon>
        <taxon>Gammaproteobacteria</taxon>
        <taxon>Lysobacterales</taxon>
        <taxon>Rhodanobacteraceae</taxon>
        <taxon>Frateuria</taxon>
    </lineage>
</organism>
<dbReference type="Proteomes" id="UP000005234">
    <property type="component" value="Chromosome"/>
</dbReference>
<dbReference type="SUPFAM" id="SSF111369">
    <property type="entry name" value="HlyD-like secretion proteins"/>
    <property type="match status" value="2"/>
</dbReference>
<dbReference type="EMBL" id="CP003350">
    <property type="protein sequence ID" value="AFC85958.1"/>
    <property type="molecule type" value="Genomic_DNA"/>
</dbReference>
<accession>H8L6G9</accession>
<dbReference type="eggNOG" id="COG0845">
    <property type="taxonomic scope" value="Bacteria"/>
</dbReference>
<keyword evidence="1" id="KW-1133">Transmembrane helix</keyword>
<keyword evidence="1" id="KW-0472">Membrane</keyword>
<gene>
    <name evidence="4" type="ordered locus">Fraau_1539</name>
</gene>
<protein>
    <submittedName>
        <fullName evidence="4">Multidrug resistance efflux pump</fullName>
    </submittedName>
</protein>
<dbReference type="Gene3D" id="2.40.50.100">
    <property type="match status" value="1"/>
</dbReference>
<feature type="domain" description="CzcB-like barrel-sandwich hybrid" evidence="3">
    <location>
        <begin position="54"/>
        <end position="244"/>
    </location>
</feature>
<feature type="domain" description="CusB-like beta-barrel" evidence="2">
    <location>
        <begin position="249"/>
        <end position="293"/>
    </location>
</feature>
<dbReference type="InterPro" id="IPR058647">
    <property type="entry name" value="BSH_CzcB-like"/>
</dbReference>
<dbReference type="Gene3D" id="2.40.30.170">
    <property type="match status" value="1"/>
</dbReference>
<evidence type="ECO:0000313" key="4">
    <source>
        <dbReference type="EMBL" id="AFC85958.1"/>
    </source>
</evidence>
<dbReference type="HOGENOM" id="CLU_018816_6_1_6"/>
<evidence type="ECO:0000259" key="3">
    <source>
        <dbReference type="Pfam" id="PF25973"/>
    </source>
</evidence>
<proteinExistence type="predicted"/>
<evidence type="ECO:0000313" key="5">
    <source>
        <dbReference type="Proteomes" id="UP000005234"/>
    </source>
</evidence>
<evidence type="ECO:0000259" key="2">
    <source>
        <dbReference type="Pfam" id="PF25954"/>
    </source>
</evidence>
<dbReference type="STRING" id="767434.Fraau_1539"/>
<keyword evidence="1" id="KW-0812">Transmembrane</keyword>
<dbReference type="RefSeq" id="WP_014402963.1">
    <property type="nucleotide sequence ID" value="NC_017033.1"/>
</dbReference>
<dbReference type="AlphaFoldDB" id="H8L6G9"/>
<dbReference type="Pfam" id="PF25954">
    <property type="entry name" value="Beta-barrel_RND_2"/>
    <property type="match status" value="1"/>
</dbReference>
<dbReference type="Pfam" id="PF25973">
    <property type="entry name" value="BSH_CzcB"/>
    <property type="match status" value="1"/>
</dbReference>
<dbReference type="KEGG" id="fau:Fraau_1539"/>